<gene>
    <name evidence="1" type="ORF">K441DRAFT_682333</name>
</gene>
<evidence type="ECO:0000313" key="1">
    <source>
        <dbReference type="EMBL" id="OCK87825.1"/>
    </source>
</evidence>
<proteinExistence type="predicted"/>
<protein>
    <submittedName>
        <fullName evidence="1">Uncharacterized protein</fullName>
    </submittedName>
</protein>
<dbReference type="Proteomes" id="UP000250078">
    <property type="component" value="Unassembled WGS sequence"/>
</dbReference>
<accession>A0ACC8ENB5</accession>
<name>A0ACC8ENB5_9PEZI</name>
<evidence type="ECO:0000313" key="2">
    <source>
        <dbReference type="Proteomes" id="UP000250078"/>
    </source>
</evidence>
<organism evidence="1 2">
    <name type="scientific">Cenococcum geophilum 1.58</name>
    <dbReference type="NCBI Taxonomy" id="794803"/>
    <lineage>
        <taxon>Eukaryota</taxon>
        <taxon>Fungi</taxon>
        <taxon>Dikarya</taxon>
        <taxon>Ascomycota</taxon>
        <taxon>Pezizomycotina</taxon>
        <taxon>Dothideomycetes</taxon>
        <taxon>Pleosporomycetidae</taxon>
        <taxon>Gloniales</taxon>
        <taxon>Gloniaceae</taxon>
        <taxon>Cenococcum</taxon>
    </lineage>
</organism>
<reference evidence="1 2" key="1">
    <citation type="journal article" date="2016" name="Nat. Commun.">
        <title>Ectomycorrhizal ecology is imprinted in the genome of the dominant symbiotic fungus Cenococcum geophilum.</title>
        <authorList>
            <consortium name="DOE Joint Genome Institute"/>
            <person name="Peter M."/>
            <person name="Kohler A."/>
            <person name="Ohm R.A."/>
            <person name="Kuo A."/>
            <person name="Krutzmann J."/>
            <person name="Morin E."/>
            <person name="Arend M."/>
            <person name="Barry K.W."/>
            <person name="Binder M."/>
            <person name="Choi C."/>
            <person name="Clum A."/>
            <person name="Copeland A."/>
            <person name="Grisel N."/>
            <person name="Haridas S."/>
            <person name="Kipfer T."/>
            <person name="LaButti K."/>
            <person name="Lindquist E."/>
            <person name="Lipzen A."/>
            <person name="Maire R."/>
            <person name="Meier B."/>
            <person name="Mihaltcheva S."/>
            <person name="Molinier V."/>
            <person name="Murat C."/>
            <person name="Poggeler S."/>
            <person name="Quandt C.A."/>
            <person name="Sperisen C."/>
            <person name="Tritt A."/>
            <person name="Tisserant E."/>
            <person name="Crous P.W."/>
            <person name="Henrissat B."/>
            <person name="Nehls U."/>
            <person name="Egli S."/>
            <person name="Spatafora J.W."/>
            <person name="Grigoriev I.V."/>
            <person name="Martin F.M."/>
        </authorList>
    </citation>
    <scope>NUCLEOTIDE SEQUENCE [LARGE SCALE GENOMIC DNA]</scope>
    <source>
        <strain evidence="1 2">1.58</strain>
    </source>
</reference>
<keyword evidence="2" id="KW-1185">Reference proteome</keyword>
<sequence length="223" mass="23704">MPNRFASRRKLKLALLSNYVRGCTCFAIGGKSTGGLRHADGSRVLGGVELAPSRLVWPKKLKEVIDKVITDSGASTTDLFNDGSSRGCKVFVCATCTETTGIKRIRSYSLPGGLDVKVTICDAALATSAATGFFDPVTIGARQFVDGALGANNPIGEVEAEASKIWCSDRSELKPLVKCFVSIGTGNPGKKADEGNIHDADARDLPSDEPILRRFESGESNQH</sequence>
<dbReference type="EMBL" id="KV748254">
    <property type="protein sequence ID" value="OCK87825.1"/>
    <property type="molecule type" value="Genomic_DNA"/>
</dbReference>